<evidence type="ECO:0000256" key="1">
    <source>
        <dbReference type="ARBA" id="ARBA00006484"/>
    </source>
</evidence>
<dbReference type="InterPro" id="IPR002347">
    <property type="entry name" value="SDR_fam"/>
</dbReference>
<dbReference type="SUPFAM" id="SSF51735">
    <property type="entry name" value="NAD(P)-binding Rossmann-fold domains"/>
    <property type="match status" value="1"/>
</dbReference>
<keyword evidence="2" id="KW-0560">Oxidoreductase</keyword>
<comment type="similarity">
    <text evidence="1">Belongs to the short-chain dehydrogenases/reductases (SDR) family.</text>
</comment>
<evidence type="ECO:0000313" key="4">
    <source>
        <dbReference type="Proteomes" id="UP000001035"/>
    </source>
</evidence>
<evidence type="ECO:0000313" key="3">
    <source>
        <dbReference type="EMBL" id="CAR51773.1"/>
    </source>
</evidence>
<dbReference type="KEGG" id="bcj:BCAL1474"/>
<name>B4E7H9_BURCJ</name>
<dbReference type="HOGENOM" id="CLU_010194_15_1_4"/>
<reference evidence="3 4" key="1">
    <citation type="journal article" date="2009" name="J. Bacteriol.">
        <title>The genome of Burkholderia cenocepacia J2315, an epidemic pathogen of cystic fibrosis patients.</title>
        <authorList>
            <person name="Holden M.T."/>
            <person name="Seth-Smith H.M."/>
            <person name="Crossman L.C."/>
            <person name="Sebaihia M."/>
            <person name="Bentley S.D."/>
            <person name="Cerdeno-Tarraga A.M."/>
            <person name="Thomson N.R."/>
            <person name="Bason N."/>
            <person name="Quail M.A."/>
            <person name="Sharp S."/>
            <person name="Cherevach I."/>
            <person name="Churcher C."/>
            <person name="Goodhead I."/>
            <person name="Hauser H."/>
            <person name="Holroyd N."/>
            <person name="Mungall K."/>
            <person name="Scott P."/>
            <person name="Walker D."/>
            <person name="White B."/>
            <person name="Rose H."/>
            <person name="Iversen P."/>
            <person name="Mil-Homens D."/>
            <person name="Rocha E.P."/>
            <person name="Fialho A.M."/>
            <person name="Baldwin A."/>
            <person name="Dowson C."/>
            <person name="Barrell B.G."/>
            <person name="Govan J.R."/>
            <person name="Vandamme P."/>
            <person name="Hart C.A."/>
            <person name="Mahenthiralingam E."/>
            <person name="Parkhill J."/>
        </authorList>
    </citation>
    <scope>NUCLEOTIDE SEQUENCE [LARGE SCALE GENOMIC DNA]</scope>
    <source>
        <strain evidence="4">ATCC BAA-245 / DSM 16553 / LMG 16656 / NCTC 13227 / J2315 / CF5610</strain>
    </source>
</reference>
<protein>
    <submittedName>
        <fullName evidence="3">Dehydrogenase</fullName>
    </submittedName>
</protein>
<dbReference type="PANTHER" id="PTHR43477">
    <property type="entry name" value="DIHYDROANTICAPSIN 7-DEHYDROGENASE"/>
    <property type="match status" value="1"/>
</dbReference>
<dbReference type="Gene3D" id="3.40.50.720">
    <property type="entry name" value="NAD(P)-binding Rossmann-like Domain"/>
    <property type="match status" value="1"/>
</dbReference>
<dbReference type="PRINTS" id="PR00081">
    <property type="entry name" value="GDHRDH"/>
</dbReference>
<evidence type="ECO:0000256" key="2">
    <source>
        <dbReference type="ARBA" id="ARBA00023002"/>
    </source>
</evidence>
<gene>
    <name evidence="3" type="ORF">BCAL1474</name>
</gene>
<dbReference type="InterPro" id="IPR036291">
    <property type="entry name" value="NAD(P)-bd_dom_sf"/>
</dbReference>
<dbReference type="EMBL" id="AM747720">
    <property type="protein sequence ID" value="CAR51773.1"/>
    <property type="molecule type" value="Genomic_DNA"/>
</dbReference>
<dbReference type="NCBIfam" id="NF005449">
    <property type="entry name" value="PRK07041.1"/>
    <property type="match status" value="1"/>
</dbReference>
<dbReference type="AlphaFoldDB" id="B4E7H9"/>
<dbReference type="InterPro" id="IPR051122">
    <property type="entry name" value="SDR_DHRS6-like"/>
</dbReference>
<proteinExistence type="inferred from homology"/>
<dbReference type="Proteomes" id="UP000001035">
    <property type="component" value="Chromosome 1"/>
</dbReference>
<dbReference type="GO" id="GO:0016491">
    <property type="term" value="F:oxidoreductase activity"/>
    <property type="evidence" value="ECO:0007669"/>
    <property type="project" value="UniProtKB-KW"/>
</dbReference>
<dbReference type="Pfam" id="PF13561">
    <property type="entry name" value="adh_short_C2"/>
    <property type="match status" value="1"/>
</dbReference>
<sequence length="248" mass="25354">MPFNSSPGMTFMNDPLHGKNVLVVGGSSGIGAATAAAFARHGARVTIASRDPGRFDVDAMPGAHVRTETLDITDTADVDAFCARAGQFDHVVISAAKTATGAVRALPLADAQAAMDSKFWGAYRIARAIDIAPGGSLTFVSGYLSVRPSASSVLQGAINAALEALARGLALELAPVRVNTVSPGLIATPLWDKLAPDARDAMYAGAARRLPARRVGQPEDVANAVLYLAATPYATGSTVLIDGGGAIA</sequence>
<organism evidence="3 4">
    <name type="scientific">Burkholderia cenocepacia (strain ATCC BAA-245 / DSM 16553 / LMG 16656 / NCTC 13227 / J2315 / CF5610)</name>
    <name type="common">Burkholderia cepacia (strain J2315)</name>
    <dbReference type="NCBI Taxonomy" id="216591"/>
    <lineage>
        <taxon>Bacteria</taxon>
        <taxon>Pseudomonadati</taxon>
        <taxon>Pseudomonadota</taxon>
        <taxon>Betaproteobacteria</taxon>
        <taxon>Burkholderiales</taxon>
        <taxon>Burkholderiaceae</taxon>
        <taxon>Burkholderia</taxon>
        <taxon>Burkholderia cepacia complex</taxon>
    </lineage>
</organism>
<keyword evidence="4" id="KW-1185">Reference proteome</keyword>
<accession>B4E7H9</accession>
<dbReference type="eggNOG" id="COG1028">
    <property type="taxonomic scope" value="Bacteria"/>
</dbReference>
<dbReference type="PANTHER" id="PTHR43477:SF1">
    <property type="entry name" value="DIHYDROANTICAPSIN 7-DEHYDROGENASE"/>
    <property type="match status" value="1"/>
</dbReference>